<evidence type="ECO:0000259" key="17">
    <source>
        <dbReference type="PROSITE" id="PS51044"/>
    </source>
</evidence>
<accession>A0A672NIB7</accession>
<dbReference type="InterPro" id="IPR038654">
    <property type="entry name" value="PINIT_sf"/>
</dbReference>
<dbReference type="FunFam" id="3.30.40.10:FF:000003">
    <property type="entry name" value="E3 SUMO-protein ligase PIAS2 isoform X1"/>
    <property type="match status" value="1"/>
</dbReference>
<comment type="pathway">
    <text evidence="2">Protein modification; protein sumoylation.</text>
</comment>
<dbReference type="UniPathway" id="UPA00886"/>
<dbReference type="Proteomes" id="UP000472262">
    <property type="component" value="Unassembled WGS sequence"/>
</dbReference>
<comment type="subcellular location">
    <subcellularLocation>
        <location evidence="1">Nucleus speckle</location>
    </subcellularLocation>
</comment>
<dbReference type="GO" id="GO:0061665">
    <property type="term" value="F:SUMO ligase activity"/>
    <property type="evidence" value="ECO:0007669"/>
    <property type="project" value="TreeGrafter"/>
</dbReference>
<keyword evidence="10" id="KW-0832">Ubl conjugation</keyword>
<evidence type="ECO:0000256" key="13">
    <source>
        <dbReference type="ARBA" id="ARBA00023242"/>
    </source>
</evidence>
<keyword evidence="8" id="KW-0833">Ubl conjugation pathway</keyword>
<protein>
    <submittedName>
        <fullName evidence="19">E3 SUMO-protein ligase PIAS2-like</fullName>
    </submittedName>
</protein>
<dbReference type="GO" id="GO:0003712">
    <property type="term" value="F:transcription coregulator activity"/>
    <property type="evidence" value="ECO:0007669"/>
    <property type="project" value="TreeGrafter"/>
</dbReference>
<dbReference type="InterPro" id="IPR023321">
    <property type="entry name" value="PINIT"/>
</dbReference>
<keyword evidence="9" id="KW-0862">Zinc</keyword>
<keyword evidence="6" id="KW-0479">Metal-binding</keyword>
<keyword evidence="20" id="KW-1185">Reference proteome</keyword>
<gene>
    <name evidence="19" type="primary">LOC107602018</name>
</gene>
<dbReference type="Pfam" id="PF02037">
    <property type="entry name" value="SAP"/>
    <property type="match status" value="1"/>
</dbReference>
<dbReference type="PANTHER" id="PTHR10782:SF12">
    <property type="entry name" value="E3 SUMO-PROTEIN LIGASE PIAS2"/>
    <property type="match status" value="1"/>
</dbReference>
<dbReference type="Ensembl" id="ENSSGRT00000053823.1">
    <property type="protein sequence ID" value="ENSSGRP00000050384.1"/>
    <property type="gene ID" value="ENSSGRG00000026690.1"/>
</dbReference>
<reference evidence="19" key="1">
    <citation type="submission" date="2025-08" db="UniProtKB">
        <authorList>
            <consortium name="Ensembl"/>
        </authorList>
    </citation>
    <scope>IDENTIFICATION</scope>
</reference>
<dbReference type="SMART" id="SM00513">
    <property type="entry name" value="SAP"/>
    <property type="match status" value="1"/>
</dbReference>
<keyword evidence="4" id="KW-1017">Isopeptide bond</keyword>
<dbReference type="PROSITE" id="PS50800">
    <property type="entry name" value="SAP"/>
    <property type="match status" value="1"/>
</dbReference>
<feature type="domain" description="PINIT" evidence="18">
    <location>
        <begin position="127"/>
        <end position="293"/>
    </location>
</feature>
<evidence type="ECO:0000256" key="11">
    <source>
        <dbReference type="ARBA" id="ARBA00023015"/>
    </source>
</evidence>
<evidence type="ECO:0000256" key="8">
    <source>
        <dbReference type="ARBA" id="ARBA00022786"/>
    </source>
</evidence>
<keyword evidence="7 14" id="KW-0863">Zinc-finger</keyword>
<dbReference type="PROSITE" id="PS51044">
    <property type="entry name" value="ZF_SP_RING"/>
    <property type="match status" value="1"/>
</dbReference>
<dbReference type="AlphaFoldDB" id="A0A672NIB7"/>
<evidence type="ECO:0000256" key="2">
    <source>
        <dbReference type="ARBA" id="ARBA00004718"/>
    </source>
</evidence>
<dbReference type="InterPro" id="IPR013083">
    <property type="entry name" value="Znf_RING/FYVE/PHD"/>
</dbReference>
<keyword evidence="12" id="KW-0804">Transcription</keyword>
<evidence type="ECO:0000256" key="3">
    <source>
        <dbReference type="ARBA" id="ARBA00005383"/>
    </source>
</evidence>
<proteinExistence type="inferred from homology"/>
<dbReference type="GO" id="GO:0016925">
    <property type="term" value="P:protein sumoylation"/>
    <property type="evidence" value="ECO:0007669"/>
    <property type="project" value="UniProtKB-UniPathway"/>
</dbReference>
<dbReference type="GO" id="GO:0016607">
    <property type="term" value="C:nuclear speck"/>
    <property type="evidence" value="ECO:0007669"/>
    <property type="project" value="UniProtKB-SubCell"/>
</dbReference>
<dbReference type="Pfam" id="PF14324">
    <property type="entry name" value="PINIT"/>
    <property type="match status" value="1"/>
</dbReference>
<evidence type="ECO:0000259" key="16">
    <source>
        <dbReference type="PROSITE" id="PS50800"/>
    </source>
</evidence>
<evidence type="ECO:0000256" key="12">
    <source>
        <dbReference type="ARBA" id="ARBA00023163"/>
    </source>
</evidence>
<dbReference type="PROSITE" id="PS51466">
    <property type="entry name" value="PINIT"/>
    <property type="match status" value="1"/>
</dbReference>
<dbReference type="PANTHER" id="PTHR10782">
    <property type="entry name" value="ZINC FINGER MIZ DOMAIN-CONTAINING PROTEIN"/>
    <property type="match status" value="1"/>
</dbReference>
<name>A0A672NIB7_SINGR</name>
<evidence type="ECO:0000256" key="7">
    <source>
        <dbReference type="ARBA" id="ARBA00022771"/>
    </source>
</evidence>
<dbReference type="InterPro" id="IPR036361">
    <property type="entry name" value="SAP_dom_sf"/>
</dbReference>
<evidence type="ECO:0000313" key="19">
    <source>
        <dbReference type="Ensembl" id="ENSSGRP00000050384.1"/>
    </source>
</evidence>
<evidence type="ECO:0000256" key="4">
    <source>
        <dbReference type="ARBA" id="ARBA00022499"/>
    </source>
</evidence>
<evidence type="ECO:0000256" key="5">
    <source>
        <dbReference type="ARBA" id="ARBA00022679"/>
    </source>
</evidence>
<evidence type="ECO:0000259" key="18">
    <source>
        <dbReference type="PROSITE" id="PS51466"/>
    </source>
</evidence>
<keyword evidence="11" id="KW-0805">Transcription regulation</keyword>
<evidence type="ECO:0000313" key="20">
    <source>
        <dbReference type="Proteomes" id="UP000472262"/>
    </source>
</evidence>
<dbReference type="GO" id="GO:0008270">
    <property type="term" value="F:zinc ion binding"/>
    <property type="evidence" value="ECO:0007669"/>
    <property type="project" value="UniProtKB-KW"/>
</dbReference>
<feature type="region of interest" description="Disordered" evidence="15">
    <location>
        <begin position="441"/>
        <end position="476"/>
    </location>
</feature>
<dbReference type="GO" id="GO:0000785">
    <property type="term" value="C:chromatin"/>
    <property type="evidence" value="ECO:0007669"/>
    <property type="project" value="TreeGrafter"/>
</dbReference>
<dbReference type="Gene3D" id="1.10.720.30">
    <property type="entry name" value="SAP domain"/>
    <property type="match status" value="1"/>
</dbReference>
<evidence type="ECO:0000256" key="6">
    <source>
        <dbReference type="ARBA" id="ARBA00022723"/>
    </source>
</evidence>
<dbReference type="FunFam" id="2.60.120.780:FF:000001">
    <property type="entry name" value="E3 SUMO-protein ligase PIAS2 isoform X1"/>
    <property type="match status" value="1"/>
</dbReference>
<feature type="domain" description="SP-RING-type" evidence="17">
    <location>
        <begin position="325"/>
        <end position="406"/>
    </location>
</feature>
<feature type="domain" description="SAP" evidence="16">
    <location>
        <begin position="2"/>
        <end position="36"/>
    </location>
</feature>
<sequence length="567" mass="63689">MVSSFRVSELQVLLGFAGRNKSGRKHELLLRALHLLRSGCSTAVQIKIKELYRLRYPRTFDGLQDLAALKSSIKSYFQIDSGDTVVSSDLPLQTGHSDFLQQQQHLVGCDSPAFHESKPMMMNMQQQPTPLMAPVHPDVQMKSLPFYDVLDVLIKPSSLGTHAGQRFHHEKYFIFALTPQQVREVCISRDFLPGGRRDYMVQIQLRFCLAETSCPQEDNFPNSLCIKVNGKLFPLPGYAPPPKNGVEQKRPGRPLNITSLVRLSSAVPNQIVVTWAPEIGKTYSMSVYLVRQLTSPLLLQRLRMKGIRNPDHSRALIKEKLTADPDSEIATTSLRVSLMCPLGKMRLTVPCRAVTCSHLQCFDAALYLQMNEKKPTWICPVCDKKATYESLIIDGLFMEILNDCTDVDEIKFQEDGTWCPMRPKKETLKVSSPCAVPVRQSAVVPPPETSSTKKGDVIDLTLESSSDDEEDSDPPLKKRCVYMSKAEEMHNKGVLTYQPSTVRVPNVQALDTSYLTSSIADYSVPFHHSTLSTIPTDMQSMYLSSLSDRVLQYNMNTISTLLTMYST</sequence>
<comment type="similarity">
    <text evidence="3">Belongs to the PIAS family.</text>
</comment>
<dbReference type="Gene3D" id="3.30.40.10">
    <property type="entry name" value="Zinc/RING finger domain, C3HC4 (zinc finger)"/>
    <property type="match status" value="1"/>
</dbReference>
<organism evidence="19 20">
    <name type="scientific">Sinocyclocheilus grahami</name>
    <name type="common">Dianchi golden-line fish</name>
    <name type="synonym">Barbus grahami</name>
    <dbReference type="NCBI Taxonomy" id="75366"/>
    <lineage>
        <taxon>Eukaryota</taxon>
        <taxon>Metazoa</taxon>
        <taxon>Chordata</taxon>
        <taxon>Craniata</taxon>
        <taxon>Vertebrata</taxon>
        <taxon>Euteleostomi</taxon>
        <taxon>Actinopterygii</taxon>
        <taxon>Neopterygii</taxon>
        <taxon>Teleostei</taxon>
        <taxon>Ostariophysi</taxon>
        <taxon>Cypriniformes</taxon>
        <taxon>Cyprinidae</taxon>
        <taxon>Cyprininae</taxon>
        <taxon>Sinocyclocheilus</taxon>
    </lineage>
</organism>
<keyword evidence="5" id="KW-0808">Transferase</keyword>
<dbReference type="InterPro" id="IPR004181">
    <property type="entry name" value="Znf_MIZ"/>
</dbReference>
<evidence type="ECO:0000256" key="9">
    <source>
        <dbReference type="ARBA" id="ARBA00022833"/>
    </source>
</evidence>
<dbReference type="SUPFAM" id="SSF68906">
    <property type="entry name" value="SAP domain"/>
    <property type="match status" value="1"/>
</dbReference>
<dbReference type="InterPro" id="IPR003034">
    <property type="entry name" value="SAP_dom"/>
</dbReference>
<evidence type="ECO:0000256" key="15">
    <source>
        <dbReference type="SAM" id="MobiDB-lite"/>
    </source>
</evidence>
<dbReference type="Gene3D" id="2.60.120.780">
    <property type="entry name" value="PINIT domain"/>
    <property type="match status" value="1"/>
</dbReference>
<evidence type="ECO:0000256" key="14">
    <source>
        <dbReference type="PROSITE-ProRule" id="PRU00452"/>
    </source>
</evidence>
<dbReference type="FunFam" id="1.10.720.30:FF:000001">
    <property type="entry name" value="E3 SUMO-protein ligase PIAS2 isoform 1"/>
    <property type="match status" value="1"/>
</dbReference>
<reference evidence="19" key="2">
    <citation type="submission" date="2025-09" db="UniProtKB">
        <authorList>
            <consortium name="Ensembl"/>
        </authorList>
    </citation>
    <scope>IDENTIFICATION</scope>
</reference>
<dbReference type="Pfam" id="PF02891">
    <property type="entry name" value="zf-MIZ"/>
    <property type="match status" value="1"/>
</dbReference>
<evidence type="ECO:0000256" key="10">
    <source>
        <dbReference type="ARBA" id="ARBA00022843"/>
    </source>
</evidence>
<dbReference type="GO" id="GO:0006357">
    <property type="term" value="P:regulation of transcription by RNA polymerase II"/>
    <property type="evidence" value="ECO:0007669"/>
    <property type="project" value="TreeGrafter"/>
</dbReference>
<evidence type="ECO:0000256" key="1">
    <source>
        <dbReference type="ARBA" id="ARBA00004324"/>
    </source>
</evidence>
<keyword evidence="13" id="KW-0539">Nucleus</keyword>